<proteinExistence type="predicted"/>
<reference evidence="1 2" key="1">
    <citation type="journal article" date="2015" name="Sci. Rep.">
        <title>Genome of the facultative scuticociliatosis pathogen Pseudocohnilembus persalinus provides insight into its virulence through horizontal gene transfer.</title>
        <authorList>
            <person name="Xiong J."/>
            <person name="Wang G."/>
            <person name="Cheng J."/>
            <person name="Tian M."/>
            <person name="Pan X."/>
            <person name="Warren A."/>
            <person name="Jiang C."/>
            <person name="Yuan D."/>
            <person name="Miao W."/>
        </authorList>
    </citation>
    <scope>NUCLEOTIDE SEQUENCE [LARGE SCALE GENOMIC DNA]</scope>
    <source>
        <strain evidence="1">36N120E</strain>
    </source>
</reference>
<keyword evidence="2" id="KW-1185">Reference proteome</keyword>
<accession>A0A0V0QAT7</accession>
<dbReference type="InterPro" id="IPR036322">
    <property type="entry name" value="WD40_repeat_dom_sf"/>
</dbReference>
<comment type="caution">
    <text evidence="1">The sequence shown here is derived from an EMBL/GenBank/DDBJ whole genome shotgun (WGS) entry which is preliminary data.</text>
</comment>
<organism evidence="1 2">
    <name type="scientific">Pseudocohnilembus persalinus</name>
    <name type="common">Ciliate</name>
    <dbReference type="NCBI Taxonomy" id="266149"/>
    <lineage>
        <taxon>Eukaryota</taxon>
        <taxon>Sar</taxon>
        <taxon>Alveolata</taxon>
        <taxon>Ciliophora</taxon>
        <taxon>Intramacronucleata</taxon>
        <taxon>Oligohymenophorea</taxon>
        <taxon>Scuticociliatia</taxon>
        <taxon>Philasterida</taxon>
        <taxon>Pseudocohnilembidae</taxon>
        <taxon>Pseudocohnilembus</taxon>
    </lineage>
</organism>
<dbReference type="AlphaFoldDB" id="A0A0V0QAT7"/>
<protein>
    <submittedName>
        <fullName evidence="1">WD40-repeat-containing domain</fullName>
    </submittedName>
</protein>
<name>A0A0V0QAT7_PSEPJ</name>
<dbReference type="SUPFAM" id="SSF50978">
    <property type="entry name" value="WD40 repeat-like"/>
    <property type="match status" value="1"/>
</dbReference>
<dbReference type="Proteomes" id="UP000054937">
    <property type="component" value="Unassembled WGS sequence"/>
</dbReference>
<dbReference type="EMBL" id="LDAU01000214">
    <property type="protein sequence ID" value="KRW99331.1"/>
    <property type="molecule type" value="Genomic_DNA"/>
</dbReference>
<gene>
    <name evidence="1" type="ORF">PPERSA_02443</name>
</gene>
<dbReference type="InParanoid" id="A0A0V0QAT7"/>
<evidence type="ECO:0000313" key="1">
    <source>
        <dbReference type="EMBL" id="KRW99331.1"/>
    </source>
</evidence>
<dbReference type="SUPFAM" id="SSF101908">
    <property type="entry name" value="Putative isomerase YbhE"/>
    <property type="match status" value="1"/>
</dbReference>
<sequence length="887" mass="103875">MYIIEFQDNFDPFKLTNRYKEKIQIVTSIDGRIVVLYYKNNFENVIQIESSINEDNKICDKINDIYYSGKDGLLFITGGIQGLKILQFHYEYLESLESEDFQEFYEYYIQNKEKILQEKEEGEEVMRYEIQYKNYEKAQKNVLSLVFEDDDQDYFEPNLGAISIYFSGNYDYLFCTHLQGFYLYNLTESKKEPKFIRNISNIVYKYEEENVGDIQNLRLLGVSNFQNSYGINKILLHPNQNLVFIMTEWSILGVLNFEIFLDGEYFEINEGILESIFDSEISSQKSDMVISPSGDHLFVTFMGFGVVIYDISQINDIKMNQVLDTSGILTHIQLISYFGDGDGEQTYYIMTANSYSLDIYYIQQGLRGINKVPNLFTFYQSESIEIQSSELWPWEQETFNNNQYLFTGWASDGIRVHDISKLPYISEIVHYKSSGDQYIPDLGFISYIIKSKYNENVLIMGGESTLWAVDFSDIFAPIVLFKQETEISYIASFRKLDQIENHDILIVGGGERIFFYNLDDLTNLKLINDPNKRDFDSENIKHSVAFENFIYSCDHIEGKLIIFQYIYDESMDEIELTYQGKLSVPSLVIIKKSNIRNNIIYGGSLFHGVYIINVEDKLKPFILNQINVKGSIWQIDFNLAETQLFASTQTRSQLCTVNISNLQDIKLQNIQFPDKSNSIQVKYISEDQDQNPFLILLNYNQLRVYPLFNSVKYNVEVYQFDSQENQIIYNQDKNSYIQKFYVGVEYLVKFAIIENPLQIYMYNIVQYDFDNPEAYLEQNYGNVGRNSIQFTADKDMIGIQTLVQRIHLKIYENEFQDINTGVTEEISKQLYNRGIKMGYIDVLGFPTFKYSIAGISILLDDLQEYEQQFSNLIRKKIQFAPFIYQVI</sequence>
<evidence type="ECO:0000313" key="2">
    <source>
        <dbReference type="Proteomes" id="UP000054937"/>
    </source>
</evidence>